<dbReference type="InterPro" id="IPR016187">
    <property type="entry name" value="CTDL_fold"/>
</dbReference>
<evidence type="ECO:0000256" key="1">
    <source>
        <dbReference type="SAM" id="MobiDB-lite"/>
    </source>
</evidence>
<dbReference type="Gene3D" id="3.90.1580.10">
    <property type="entry name" value="paralog of FGE (formylglycine-generating enzyme)"/>
    <property type="match status" value="1"/>
</dbReference>
<reference evidence="3" key="1">
    <citation type="submission" date="2018-05" db="EMBL/GenBank/DDBJ databases">
        <authorList>
            <person name="Lanie J.A."/>
            <person name="Ng W.-L."/>
            <person name="Kazmierczak K.M."/>
            <person name="Andrzejewski T.M."/>
            <person name="Davidsen T.M."/>
            <person name="Wayne K.J."/>
            <person name="Tettelin H."/>
            <person name="Glass J.I."/>
            <person name="Rusch D."/>
            <person name="Podicherti R."/>
            <person name="Tsui H.-C.T."/>
            <person name="Winkler M.E."/>
        </authorList>
    </citation>
    <scope>NUCLEOTIDE SEQUENCE</scope>
</reference>
<evidence type="ECO:0000313" key="3">
    <source>
        <dbReference type="EMBL" id="SVB59216.1"/>
    </source>
</evidence>
<dbReference type="EMBL" id="UINC01048551">
    <property type="protein sequence ID" value="SVB59216.1"/>
    <property type="molecule type" value="Genomic_DNA"/>
</dbReference>
<protein>
    <recommendedName>
        <fullName evidence="2">Sulfatase-modifying factor enzyme-like domain-containing protein</fullName>
    </recommendedName>
</protein>
<feature type="domain" description="Sulfatase-modifying factor enzyme-like" evidence="2">
    <location>
        <begin position="1"/>
        <end position="73"/>
    </location>
</feature>
<gene>
    <name evidence="3" type="ORF">METZ01_LOCUS212070</name>
</gene>
<dbReference type="AlphaFoldDB" id="A0A382F839"/>
<evidence type="ECO:0000259" key="2">
    <source>
        <dbReference type="Pfam" id="PF03781"/>
    </source>
</evidence>
<feature type="region of interest" description="Disordered" evidence="1">
    <location>
        <begin position="22"/>
        <end position="42"/>
    </location>
</feature>
<dbReference type="InterPro" id="IPR005532">
    <property type="entry name" value="SUMF_dom"/>
</dbReference>
<dbReference type="Pfam" id="PF03781">
    <property type="entry name" value="FGE-sulfatase"/>
    <property type="match status" value="1"/>
</dbReference>
<name>A0A382F839_9ZZZZ</name>
<sequence>DMLGNLAELCCTYYTDQLIAGADPNDQSLPDPRGSRHRISRGGSWCSPPEYLHVAFRNAFTGAQTPHVGMRLVLRQGERITRTRTEITKALQAKLDAEKKAKQKKK</sequence>
<dbReference type="SUPFAM" id="SSF56436">
    <property type="entry name" value="C-type lectin-like"/>
    <property type="match status" value="1"/>
</dbReference>
<dbReference type="InterPro" id="IPR042095">
    <property type="entry name" value="SUMF_sf"/>
</dbReference>
<organism evidence="3">
    <name type="scientific">marine metagenome</name>
    <dbReference type="NCBI Taxonomy" id="408172"/>
    <lineage>
        <taxon>unclassified sequences</taxon>
        <taxon>metagenomes</taxon>
        <taxon>ecological metagenomes</taxon>
    </lineage>
</organism>
<feature type="non-terminal residue" evidence="3">
    <location>
        <position position="1"/>
    </location>
</feature>
<accession>A0A382F839</accession>
<proteinExistence type="predicted"/>